<gene>
    <name evidence="1" type="ORF">ACOLOM_LOCUS2056</name>
</gene>
<accession>A0ACA9KP59</accession>
<evidence type="ECO:0000313" key="1">
    <source>
        <dbReference type="EMBL" id="CAG8482956.1"/>
    </source>
</evidence>
<keyword evidence="2" id="KW-1185">Reference proteome</keyword>
<comment type="caution">
    <text evidence="1">The sequence shown here is derived from an EMBL/GenBank/DDBJ whole genome shotgun (WGS) entry which is preliminary data.</text>
</comment>
<dbReference type="EMBL" id="CAJVPT010002543">
    <property type="protein sequence ID" value="CAG8482956.1"/>
    <property type="molecule type" value="Genomic_DNA"/>
</dbReference>
<reference evidence="1" key="1">
    <citation type="submission" date="2021-06" db="EMBL/GenBank/DDBJ databases">
        <authorList>
            <person name="Kallberg Y."/>
            <person name="Tangrot J."/>
            <person name="Rosling A."/>
        </authorList>
    </citation>
    <scope>NUCLEOTIDE SEQUENCE</scope>
    <source>
        <strain evidence="1">CL356</strain>
    </source>
</reference>
<protein>
    <submittedName>
        <fullName evidence="1">13992_t:CDS:1</fullName>
    </submittedName>
</protein>
<name>A0ACA9KP59_9GLOM</name>
<dbReference type="Proteomes" id="UP000789525">
    <property type="component" value="Unassembled WGS sequence"/>
</dbReference>
<evidence type="ECO:0000313" key="2">
    <source>
        <dbReference type="Proteomes" id="UP000789525"/>
    </source>
</evidence>
<organism evidence="1 2">
    <name type="scientific">Acaulospora colombiana</name>
    <dbReference type="NCBI Taxonomy" id="27376"/>
    <lineage>
        <taxon>Eukaryota</taxon>
        <taxon>Fungi</taxon>
        <taxon>Fungi incertae sedis</taxon>
        <taxon>Mucoromycota</taxon>
        <taxon>Glomeromycotina</taxon>
        <taxon>Glomeromycetes</taxon>
        <taxon>Diversisporales</taxon>
        <taxon>Acaulosporaceae</taxon>
        <taxon>Acaulospora</taxon>
    </lineage>
</organism>
<sequence length="124" mass="13607">MRKTASAKGLVAGDLKIYQKNKTLLDCSSVGGGQGKGYPDVATRQLVKALGDYRRSRVVNLYGKRTESQIPILGFFDNDPYGVEILSVYKFGSQVPSELINHLESMPHETANKSLISLYLGNVI</sequence>
<proteinExistence type="predicted"/>